<keyword evidence="5" id="KW-1185">Reference proteome</keyword>
<organism evidence="3 5">
    <name type="scientific">Mus musculus</name>
    <name type="common">Mouse</name>
    <dbReference type="NCBI Taxonomy" id="10090"/>
    <lineage>
        <taxon>Eukaryota</taxon>
        <taxon>Metazoa</taxon>
        <taxon>Chordata</taxon>
        <taxon>Craniata</taxon>
        <taxon>Vertebrata</taxon>
        <taxon>Euteleostomi</taxon>
        <taxon>Mammalia</taxon>
        <taxon>Eutheria</taxon>
        <taxon>Euarchontoglires</taxon>
        <taxon>Glires</taxon>
        <taxon>Rodentia</taxon>
        <taxon>Myomorpha</taxon>
        <taxon>Muroidea</taxon>
        <taxon>Muridae</taxon>
        <taxon>Murinae</taxon>
        <taxon>Mus</taxon>
        <taxon>Mus</taxon>
    </lineage>
</organism>
<feature type="chain" id="PRO_5003243125" evidence="1">
    <location>
        <begin position="20"/>
        <end position="73"/>
    </location>
</feature>
<sequence length="73" mass="7872">MRLTVGALLACAALGLCLAVPDKTVKWCAVSEHENTKCISFRDHMKTVLPPDGPRLACVKKTSYPDCIKASVV</sequence>
<evidence type="ECO:0007829" key="7">
    <source>
        <dbReference type="ProteomicsDB" id="E9Q939"/>
    </source>
</evidence>
<dbReference type="OrthoDB" id="41266at2759"/>
<evidence type="ECO:0007829" key="6">
    <source>
        <dbReference type="PeptideAtlas" id="E9Q939"/>
    </source>
</evidence>
<reference evidence="3 5" key="1">
    <citation type="journal article" date="2009" name="PLoS Biol.">
        <title>Lineage-specific biology revealed by a finished genome assembly of the mouse.</title>
        <authorList>
            <consortium name="Mouse Genome Sequencing Consortium"/>
            <person name="Church D.M."/>
            <person name="Goodstadt L."/>
            <person name="Hillier L.W."/>
            <person name="Zody M.C."/>
            <person name="Goldstein S."/>
            <person name="She X."/>
            <person name="Bult C.J."/>
            <person name="Agarwala R."/>
            <person name="Cherry J.L."/>
            <person name="DiCuccio M."/>
            <person name="Hlavina W."/>
            <person name="Kapustin Y."/>
            <person name="Meric P."/>
            <person name="Maglott D."/>
            <person name="Birtle Z."/>
            <person name="Marques A.C."/>
            <person name="Graves T."/>
            <person name="Zhou S."/>
            <person name="Teague B."/>
            <person name="Potamousis K."/>
            <person name="Churas C."/>
            <person name="Place M."/>
            <person name="Herschleb J."/>
            <person name="Runnheim R."/>
            <person name="Forrest D."/>
            <person name="Amos-Landgraf J."/>
            <person name="Schwartz D.C."/>
            <person name="Cheng Z."/>
            <person name="Lindblad-Toh K."/>
            <person name="Eichler E.E."/>
            <person name="Ponting C.P."/>
        </authorList>
    </citation>
    <scope>NUCLEOTIDE SEQUENCE [LARGE SCALE GENOMIC DNA]</scope>
    <source>
        <strain evidence="3 5">C57BL/6J</strain>
    </source>
</reference>
<dbReference type="jPOST" id="E9Q939"/>
<dbReference type="SMR" id="E9Q939"/>
<reference evidence="3" key="3">
    <citation type="submission" date="2025-08" db="UniProtKB">
        <authorList>
            <consortium name="Ensembl"/>
        </authorList>
    </citation>
    <scope>IDENTIFICATION</scope>
    <source>
        <strain evidence="3">C57BL/6J</strain>
    </source>
</reference>
<evidence type="ECO:0000313" key="3">
    <source>
        <dbReference type="Ensembl" id="ENSMUSP00000128647.2"/>
    </source>
</evidence>
<dbReference type="ExpressionAtlas" id="E9Q939">
    <property type="expression patterns" value="baseline and differential"/>
</dbReference>
<dbReference type="GeneTree" id="ENSGT00940000154388"/>
<dbReference type="PeptideAtlas" id="E9Q939"/>
<dbReference type="AlphaFoldDB" id="E9Q939"/>
<evidence type="ECO:0000256" key="1">
    <source>
        <dbReference type="SAM" id="SignalP"/>
    </source>
</evidence>
<evidence type="ECO:0000259" key="2">
    <source>
        <dbReference type="PROSITE" id="PS51408"/>
    </source>
</evidence>
<gene>
    <name evidence="3 4" type="primary">Trf</name>
</gene>
<feature type="domain" description="Transferrin-like" evidence="2">
    <location>
        <begin position="25"/>
        <end position="73"/>
    </location>
</feature>
<proteinExistence type="evidence at protein level"/>
<evidence type="ECO:0000313" key="4">
    <source>
        <dbReference type="MGI" id="MGI:98821"/>
    </source>
</evidence>
<protein>
    <submittedName>
        <fullName evidence="3">Transferrin</fullName>
    </submittedName>
</protein>
<dbReference type="AGR" id="MGI:98821"/>
<dbReference type="SUPFAM" id="SSF53850">
    <property type="entry name" value="Periplasmic binding protein-like II"/>
    <property type="match status" value="1"/>
</dbReference>
<dbReference type="VEuPathDB" id="HostDB:ENSMUSG00000032554"/>
<reference evidence="3" key="4">
    <citation type="submission" date="2025-09" db="UniProtKB">
        <authorList>
            <consortium name="Ensembl"/>
        </authorList>
    </citation>
    <scope>IDENTIFICATION</scope>
    <source>
        <strain evidence="3">C57BL/6J</strain>
    </source>
</reference>
<dbReference type="PROSITE" id="PS51408">
    <property type="entry name" value="TRANSFERRIN_LIKE_4"/>
    <property type="match status" value="1"/>
</dbReference>
<dbReference type="Proteomes" id="UP000000589">
    <property type="component" value="Chromosome 9"/>
</dbReference>
<dbReference type="Ensembl" id="ENSMUST00000164377.2">
    <property type="protein sequence ID" value="ENSMUSP00000128647.2"/>
    <property type="gene ID" value="ENSMUSG00000032554.16"/>
</dbReference>
<dbReference type="Gene3D" id="3.40.190.10">
    <property type="entry name" value="Periplasmic binding protein-like II"/>
    <property type="match status" value="1"/>
</dbReference>
<dbReference type="Antibodypedia" id="873">
    <property type="antibodies" value="1850 antibodies from 44 providers"/>
</dbReference>
<name>E9Q939_MOUSE</name>
<reference evidence="3 5" key="2">
    <citation type="journal article" date="2011" name="PLoS Biol.">
        <title>Modernizing reference genome assemblies.</title>
        <authorList>
            <person name="Church D.M."/>
            <person name="Schneider V.A."/>
            <person name="Graves T."/>
            <person name="Auger K."/>
            <person name="Cunningham F."/>
            <person name="Bouk N."/>
            <person name="Chen H.C."/>
            <person name="Agarwala R."/>
            <person name="McLaren W.M."/>
            <person name="Ritchie G.R."/>
            <person name="Albracht D."/>
            <person name="Kremitzki M."/>
            <person name="Rock S."/>
            <person name="Kotkiewicz H."/>
            <person name="Kremitzki C."/>
            <person name="Wollam A."/>
            <person name="Trani L."/>
            <person name="Fulton L."/>
            <person name="Fulton R."/>
            <person name="Matthews L."/>
            <person name="Whitehead S."/>
            <person name="Chow W."/>
            <person name="Torrance J."/>
            <person name="Dunn M."/>
            <person name="Harden G."/>
            <person name="Threadgold G."/>
            <person name="Wood J."/>
            <person name="Collins J."/>
            <person name="Heath P."/>
            <person name="Griffiths G."/>
            <person name="Pelan S."/>
            <person name="Grafham D."/>
            <person name="Eichler E.E."/>
            <person name="Weinstock G."/>
            <person name="Mardis E.R."/>
            <person name="Wilson R.K."/>
            <person name="Howe K."/>
            <person name="Flicek P."/>
            <person name="Hubbard T."/>
        </authorList>
    </citation>
    <scope>NUCLEOTIDE SEQUENCE [LARGE SCALE GENOMIC DNA]</scope>
    <source>
        <strain evidence="3 5">C57BL/6J</strain>
    </source>
</reference>
<dbReference type="MGI" id="MGI:98821">
    <property type="gene designation" value="Trf"/>
</dbReference>
<feature type="signal peptide" evidence="1">
    <location>
        <begin position="1"/>
        <end position="19"/>
    </location>
</feature>
<keyword evidence="1" id="KW-0732">Signal</keyword>
<dbReference type="HOGENOM" id="CLU_2704194_0_0_1"/>
<keyword evidence="6 7" id="KW-1267">Proteomics identification</keyword>
<evidence type="ECO:0000313" key="5">
    <source>
        <dbReference type="Proteomes" id="UP000000589"/>
    </source>
</evidence>
<dbReference type="Pfam" id="PF00405">
    <property type="entry name" value="Transferrin"/>
    <property type="match status" value="1"/>
</dbReference>
<dbReference type="Bgee" id="ENSMUSG00000032554">
    <property type="expression patterns" value="Expressed in left lobe of liver and 228 other cell types or tissues"/>
</dbReference>
<accession>E9Q939</accession>
<dbReference type="ProteomicsDB" id="345412"/>
<dbReference type="InterPro" id="IPR001156">
    <property type="entry name" value="Transferrin-like_dom"/>
</dbReference>